<keyword evidence="5 9" id="KW-0479">Metal-binding</keyword>
<sequence length="333" mass="37067">IVMAMVSCDEDIQAVGEQDKGDFVGVKHMIDMGLQKLPTNYVLPPSERPNATPVAVTPGSRLPVIDISGLGAARHSEVVAAIGKACQDFGFFQVVNHGVPASMIRDMIRVTSEFFELPLPERKKYMSDDMTKPVRYGSSFNQLKDQVLCWRDFLKLYCHPSQKTVHLWPSNPPDYRRVASAYSDEMRTMAERVMGAIVESLGLPQKYLDETCKDGSQVMVINYYPACPEPELTLGMPPHTDYGCMTILLQDSVGGLQVLKDNQWEGVQPIPNSFIINIGDHFEVMSNGKYKSVLHRAVVNPEKFRVSVATLLSMQLQSNIAPAPELIDDDHPP</sequence>
<keyword evidence="12" id="KW-1185">Reference proteome</keyword>
<dbReference type="OMA" id="CDSGITT"/>
<dbReference type="FunFam" id="2.60.120.330:FF:000015">
    <property type="entry name" value="Protein DMR6-LIKE OXYGENASE 1"/>
    <property type="match status" value="1"/>
</dbReference>
<evidence type="ECO:0000256" key="6">
    <source>
        <dbReference type="ARBA" id="ARBA00023004"/>
    </source>
</evidence>
<reference evidence="11 12" key="1">
    <citation type="journal article" date="2021" name="Nat. Plants">
        <title>The Taxus genome provides insights into paclitaxel biosynthesis.</title>
        <authorList>
            <person name="Xiong X."/>
            <person name="Gou J."/>
            <person name="Liao Q."/>
            <person name="Li Y."/>
            <person name="Zhou Q."/>
            <person name="Bi G."/>
            <person name="Li C."/>
            <person name="Du R."/>
            <person name="Wang X."/>
            <person name="Sun T."/>
            <person name="Guo L."/>
            <person name="Liang H."/>
            <person name="Lu P."/>
            <person name="Wu Y."/>
            <person name="Zhang Z."/>
            <person name="Ro D.K."/>
            <person name="Shang Y."/>
            <person name="Huang S."/>
            <person name="Yan J."/>
        </authorList>
    </citation>
    <scope>NUCLEOTIDE SEQUENCE [LARGE SCALE GENOMIC DNA]</scope>
    <source>
        <strain evidence="11">Ta-2019</strain>
    </source>
</reference>
<dbReference type="InterPro" id="IPR005123">
    <property type="entry name" value="Oxoglu/Fe-dep_dioxygenase_dom"/>
</dbReference>
<dbReference type="Proteomes" id="UP000824469">
    <property type="component" value="Unassembled WGS sequence"/>
</dbReference>
<dbReference type="EMBL" id="JAHRHJ020000005">
    <property type="protein sequence ID" value="KAH9316217.1"/>
    <property type="molecule type" value="Genomic_DNA"/>
</dbReference>
<evidence type="ECO:0000256" key="2">
    <source>
        <dbReference type="ARBA" id="ARBA00004496"/>
    </source>
</evidence>
<proteinExistence type="inferred from homology"/>
<feature type="domain" description="Fe2OG dioxygenase" evidence="10">
    <location>
        <begin position="214"/>
        <end position="314"/>
    </location>
</feature>
<keyword evidence="9" id="KW-0560">Oxidoreductase</keyword>
<keyword evidence="4" id="KW-0963">Cytoplasm</keyword>
<evidence type="ECO:0000256" key="8">
    <source>
        <dbReference type="ARBA" id="ARBA00059922"/>
    </source>
</evidence>
<dbReference type="PANTHER" id="PTHR47991">
    <property type="entry name" value="OXOGLUTARATE/IRON-DEPENDENT DIOXYGENASE"/>
    <property type="match status" value="1"/>
</dbReference>
<evidence type="ECO:0000256" key="4">
    <source>
        <dbReference type="ARBA" id="ARBA00022490"/>
    </source>
</evidence>
<evidence type="ECO:0000259" key="10">
    <source>
        <dbReference type="PROSITE" id="PS51471"/>
    </source>
</evidence>
<organism evidence="11 12">
    <name type="scientific">Taxus chinensis</name>
    <name type="common">Chinese yew</name>
    <name type="synonym">Taxus wallichiana var. chinensis</name>
    <dbReference type="NCBI Taxonomy" id="29808"/>
    <lineage>
        <taxon>Eukaryota</taxon>
        <taxon>Viridiplantae</taxon>
        <taxon>Streptophyta</taxon>
        <taxon>Embryophyta</taxon>
        <taxon>Tracheophyta</taxon>
        <taxon>Spermatophyta</taxon>
        <taxon>Pinopsida</taxon>
        <taxon>Pinidae</taxon>
        <taxon>Conifers II</taxon>
        <taxon>Cupressales</taxon>
        <taxon>Taxaceae</taxon>
        <taxon>Taxus</taxon>
    </lineage>
</organism>
<keyword evidence="6 9" id="KW-0408">Iron</keyword>
<dbReference type="InterPro" id="IPR044861">
    <property type="entry name" value="IPNS-like_FE2OG_OXY"/>
</dbReference>
<keyword evidence="7" id="KW-0539">Nucleus</keyword>
<evidence type="ECO:0000256" key="9">
    <source>
        <dbReference type="RuleBase" id="RU003682"/>
    </source>
</evidence>
<gene>
    <name evidence="11" type="ORF">KI387_024844</name>
</gene>
<evidence type="ECO:0000256" key="5">
    <source>
        <dbReference type="ARBA" id="ARBA00022723"/>
    </source>
</evidence>
<comment type="subcellular location">
    <subcellularLocation>
        <location evidence="2">Cytoplasm</location>
    </subcellularLocation>
    <subcellularLocation>
        <location evidence="1">Nucleus</location>
    </subcellularLocation>
</comment>
<evidence type="ECO:0000256" key="7">
    <source>
        <dbReference type="ARBA" id="ARBA00023242"/>
    </source>
</evidence>
<dbReference type="AlphaFoldDB" id="A0AA38G4U1"/>
<evidence type="ECO:0000313" key="11">
    <source>
        <dbReference type="EMBL" id="KAH9316217.1"/>
    </source>
</evidence>
<feature type="non-terminal residue" evidence="11">
    <location>
        <position position="333"/>
    </location>
</feature>
<dbReference type="SUPFAM" id="SSF51197">
    <property type="entry name" value="Clavaminate synthase-like"/>
    <property type="match status" value="1"/>
</dbReference>
<evidence type="ECO:0000313" key="12">
    <source>
        <dbReference type="Proteomes" id="UP000824469"/>
    </source>
</evidence>
<comment type="caution">
    <text evidence="11">The sequence shown here is derived from an EMBL/GenBank/DDBJ whole genome shotgun (WGS) entry which is preliminary data.</text>
</comment>
<dbReference type="GO" id="GO:0005737">
    <property type="term" value="C:cytoplasm"/>
    <property type="evidence" value="ECO:0007669"/>
    <property type="project" value="UniProtKB-SubCell"/>
</dbReference>
<dbReference type="Gene3D" id="2.60.120.330">
    <property type="entry name" value="B-lactam Antibiotic, Isopenicillin N Synthase, Chain"/>
    <property type="match status" value="1"/>
</dbReference>
<dbReference type="GO" id="GO:0016491">
    <property type="term" value="F:oxidoreductase activity"/>
    <property type="evidence" value="ECO:0007669"/>
    <property type="project" value="UniProtKB-KW"/>
</dbReference>
<dbReference type="GO" id="GO:0046872">
    <property type="term" value="F:metal ion binding"/>
    <property type="evidence" value="ECO:0007669"/>
    <property type="project" value="UniProtKB-KW"/>
</dbReference>
<comment type="similarity">
    <text evidence="3 9">Belongs to the iron/ascorbate-dependent oxidoreductase family.</text>
</comment>
<dbReference type="PROSITE" id="PS51471">
    <property type="entry name" value="FE2OG_OXY"/>
    <property type="match status" value="1"/>
</dbReference>
<dbReference type="GO" id="GO:0005634">
    <property type="term" value="C:nucleus"/>
    <property type="evidence" value="ECO:0007669"/>
    <property type="project" value="UniProtKB-SubCell"/>
</dbReference>
<evidence type="ECO:0000256" key="3">
    <source>
        <dbReference type="ARBA" id="ARBA00008056"/>
    </source>
</evidence>
<comment type="function">
    <text evidence="8">Involved in the regulation of shoot development and salicylic acid (SA) homeostasis.</text>
</comment>
<dbReference type="InterPro" id="IPR026992">
    <property type="entry name" value="DIOX_N"/>
</dbReference>
<dbReference type="Pfam" id="PF14226">
    <property type="entry name" value="DIOX_N"/>
    <property type="match status" value="1"/>
</dbReference>
<dbReference type="InterPro" id="IPR027443">
    <property type="entry name" value="IPNS-like_sf"/>
</dbReference>
<feature type="non-terminal residue" evidence="11">
    <location>
        <position position="1"/>
    </location>
</feature>
<evidence type="ECO:0000256" key="1">
    <source>
        <dbReference type="ARBA" id="ARBA00004123"/>
    </source>
</evidence>
<dbReference type="Pfam" id="PF03171">
    <property type="entry name" value="2OG-FeII_Oxy"/>
    <property type="match status" value="1"/>
</dbReference>
<accession>A0AA38G4U1</accession>
<name>A0AA38G4U1_TAXCH</name>
<protein>
    <recommendedName>
        <fullName evidence="10">Fe2OG dioxygenase domain-containing protein</fullName>
    </recommendedName>
</protein>
<dbReference type="InterPro" id="IPR050295">
    <property type="entry name" value="Plant_2OG-oxidoreductases"/>
</dbReference>